<reference evidence="1 2" key="1">
    <citation type="submission" date="2020-03" db="EMBL/GenBank/DDBJ databases">
        <title>Whole genome shotgun sequence of Phytohabitans suffuscus NBRC 105367.</title>
        <authorList>
            <person name="Komaki H."/>
            <person name="Tamura T."/>
        </authorList>
    </citation>
    <scope>NUCLEOTIDE SEQUENCE [LARGE SCALE GENOMIC DNA]</scope>
    <source>
        <strain evidence="1 2">NBRC 105367</strain>
    </source>
</reference>
<dbReference type="Proteomes" id="UP000503011">
    <property type="component" value="Chromosome"/>
</dbReference>
<dbReference type="RefSeq" id="WP_173165163.1">
    <property type="nucleotide sequence ID" value="NZ_AP022871.1"/>
</dbReference>
<evidence type="ECO:0000313" key="1">
    <source>
        <dbReference type="EMBL" id="BCB91777.1"/>
    </source>
</evidence>
<organism evidence="1 2">
    <name type="scientific">Phytohabitans suffuscus</name>
    <dbReference type="NCBI Taxonomy" id="624315"/>
    <lineage>
        <taxon>Bacteria</taxon>
        <taxon>Bacillati</taxon>
        <taxon>Actinomycetota</taxon>
        <taxon>Actinomycetes</taxon>
        <taxon>Micromonosporales</taxon>
        <taxon>Micromonosporaceae</taxon>
    </lineage>
</organism>
<name>A0A6F8Z067_9ACTN</name>
<accession>A0A6F8Z067</accession>
<dbReference type="KEGG" id="psuu:Psuf_090900"/>
<dbReference type="EMBL" id="AP022871">
    <property type="protein sequence ID" value="BCB91777.1"/>
    <property type="molecule type" value="Genomic_DNA"/>
</dbReference>
<proteinExistence type="predicted"/>
<protein>
    <submittedName>
        <fullName evidence="1">Uncharacterized protein</fullName>
    </submittedName>
</protein>
<evidence type="ECO:0000313" key="2">
    <source>
        <dbReference type="Proteomes" id="UP000503011"/>
    </source>
</evidence>
<reference evidence="1 2" key="2">
    <citation type="submission" date="2020-03" db="EMBL/GenBank/DDBJ databases">
        <authorList>
            <person name="Ichikawa N."/>
            <person name="Kimura A."/>
            <person name="Kitahashi Y."/>
            <person name="Uohara A."/>
        </authorList>
    </citation>
    <scope>NUCLEOTIDE SEQUENCE [LARGE SCALE GENOMIC DNA]</scope>
    <source>
        <strain evidence="1 2">NBRC 105367</strain>
    </source>
</reference>
<dbReference type="AlphaFoldDB" id="A0A6F8Z067"/>
<keyword evidence="2" id="KW-1185">Reference proteome</keyword>
<sequence length="86" mass="9093">MLRPVSPGVTATDIQLFFQAVDNGQPPPSIPFVGLLPQGMPVIDSPLATIIQPNLAPGRYALLSFLLDDEGVRYAASGTVVVFDVV</sequence>
<gene>
    <name evidence="1" type="ORF">Psuf_090900</name>
</gene>